<comment type="subcellular location">
    <subcellularLocation>
        <location evidence="1">Cell membrane</location>
        <topology evidence="1">Multi-pass membrane protein</topology>
    </subcellularLocation>
</comment>
<feature type="transmembrane region" description="Helical" evidence="7">
    <location>
        <begin position="261"/>
        <end position="283"/>
    </location>
</feature>
<evidence type="ECO:0000313" key="8">
    <source>
        <dbReference type="EMBL" id="SCY97214.1"/>
    </source>
</evidence>
<dbReference type="GO" id="GO:0005886">
    <property type="term" value="C:plasma membrane"/>
    <property type="evidence" value="ECO:0007669"/>
    <property type="project" value="UniProtKB-SubCell"/>
</dbReference>
<dbReference type="Proteomes" id="UP000198636">
    <property type="component" value="Unassembled WGS sequence"/>
</dbReference>
<dbReference type="RefSeq" id="WP_176759076.1">
    <property type="nucleotide sequence ID" value="NZ_FMUS01000025.1"/>
</dbReference>
<dbReference type="InterPro" id="IPR052923">
    <property type="entry name" value="UPF0718"/>
</dbReference>
<feature type="transmembrane region" description="Helical" evidence="7">
    <location>
        <begin position="20"/>
        <end position="37"/>
    </location>
</feature>
<keyword evidence="9" id="KW-1185">Reference proteome</keyword>
<sequence>MIKEELFFILEFVLNASKGLALFFVIGISLASLIKTLRLDLYLNKAFEGKKAAAIPIATATGAFSPLCSCGVIPAIAALLASGVPLSPIMAFWITSPLMDPESFVLTYGVFGKEMAIARLTATISIGLIAGYITLYLSTKGILDNQILKEFGKDRQQVAAVRETEEINLDKRQIIIVRFFQFLLNFKDMTFFVGKYILVAFILEAIIIRYVPMDWIGGLLGGNNPFGPITAAIIGVPAYSNSISSIPIIRGLMDLGMDKGTALSFMIGGAATSIPAMVAVFSIVKKKIFLLYITFSMVGAIVAGYIYRLF</sequence>
<feature type="transmembrane region" description="Helical" evidence="7">
    <location>
        <begin position="72"/>
        <end position="96"/>
    </location>
</feature>
<accession>A0A1G5K9V1</accession>
<evidence type="ECO:0000313" key="9">
    <source>
        <dbReference type="Proteomes" id="UP000198636"/>
    </source>
</evidence>
<dbReference type="PANTHER" id="PTHR34184">
    <property type="entry name" value="UPF0718 PROTEIN YCGR"/>
    <property type="match status" value="1"/>
</dbReference>
<gene>
    <name evidence="8" type="ORF">SAMN03080606_03336</name>
</gene>
<keyword evidence="3" id="KW-1003">Cell membrane</keyword>
<keyword evidence="5 7" id="KW-1133">Transmembrane helix</keyword>
<feature type="transmembrane region" description="Helical" evidence="7">
    <location>
        <begin position="192"/>
        <end position="211"/>
    </location>
</feature>
<protein>
    <recommendedName>
        <fullName evidence="10">Permease</fullName>
    </recommendedName>
</protein>
<dbReference type="PANTHER" id="PTHR34184:SF4">
    <property type="entry name" value="UPF0718 PROTEIN YCGR"/>
    <property type="match status" value="1"/>
</dbReference>
<feature type="transmembrane region" description="Helical" evidence="7">
    <location>
        <begin position="289"/>
        <end position="307"/>
    </location>
</feature>
<feature type="transmembrane region" description="Helical" evidence="7">
    <location>
        <begin position="116"/>
        <end position="137"/>
    </location>
</feature>
<dbReference type="EMBL" id="FMUS01000025">
    <property type="protein sequence ID" value="SCY97214.1"/>
    <property type="molecule type" value="Genomic_DNA"/>
</dbReference>
<evidence type="ECO:0008006" key="10">
    <source>
        <dbReference type="Google" id="ProtNLM"/>
    </source>
</evidence>
<evidence type="ECO:0000256" key="4">
    <source>
        <dbReference type="ARBA" id="ARBA00022692"/>
    </source>
</evidence>
<dbReference type="AlphaFoldDB" id="A0A1G5K9V1"/>
<dbReference type="Pfam" id="PF03773">
    <property type="entry name" value="ArsP_1"/>
    <property type="match status" value="1"/>
</dbReference>
<evidence type="ECO:0000256" key="2">
    <source>
        <dbReference type="ARBA" id="ARBA00006386"/>
    </source>
</evidence>
<comment type="similarity">
    <text evidence="2">Belongs to the UPF0718 family.</text>
</comment>
<dbReference type="InterPro" id="IPR005524">
    <property type="entry name" value="DUF318"/>
</dbReference>
<keyword evidence="4 7" id="KW-0812">Transmembrane</keyword>
<evidence type="ECO:0000256" key="3">
    <source>
        <dbReference type="ARBA" id="ARBA00022475"/>
    </source>
</evidence>
<proteinExistence type="inferred from homology"/>
<evidence type="ECO:0000256" key="7">
    <source>
        <dbReference type="SAM" id="Phobius"/>
    </source>
</evidence>
<organism evidence="8 9">
    <name type="scientific">Alkaliphilus peptidifermentans DSM 18978</name>
    <dbReference type="NCBI Taxonomy" id="1120976"/>
    <lineage>
        <taxon>Bacteria</taxon>
        <taxon>Bacillati</taxon>
        <taxon>Bacillota</taxon>
        <taxon>Clostridia</taxon>
        <taxon>Peptostreptococcales</taxon>
        <taxon>Natronincolaceae</taxon>
        <taxon>Alkaliphilus</taxon>
    </lineage>
</organism>
<evidence type="ECO:0000256" key="6">
    <source>
        <dbReference type="ARBA" id="ARBA00023136"/>
    </source>
</evidence>
<feature type="transmembrane region" description="Helical" evidence="7">
    <location>
        <begin position="231"/>
        <end position="249"/>
    </location>
</feature>
<name>A0A1G5K9V1_9FIRM</name>
<keyword evidence="6 7" id="KW-0472">Membrane</keyword>
<reference evidence="8 9" key="1">
    <citation type="submission" date="2016-10" db="EMBL/GenBank/DDBJ databases">
        <authorList>
            <person name="de Groot N.N."/>
        </authorList>
    </citation>
    <scope>NUCLEOTIDE SEQUENCE [LARGE SCALE GENOMIC DNA]</scope>
    <source>
        <strain evidence="8 9">DSM 18978</strain>
    </source>
</reference>
<dbReference type="STRING" id="1120976.SAMN03080606_03336"/>
<evidence type="ECO:0000256" key="5">
    <source>
        <dbReference type="ARBA" id="ARBA00022989"/>
    </source>
</evidence>
<evidence type="ECO:0000256" key="1">
    <source>
        <dbReference type="ARBA" id="ARBA00004651"/>
    </source>
</evidence>